<evidence type="ECO:0000313" key="3">
    <source>
        <dbReference type="Proteomes" id="UP000606786"/>
    </source>
</evidence>
<feature type="transmembrane region" description="Helical" evidence="1">
    <location>
        <begin position="30"/>
        <end position="55"/>
    </location>
</feature>
<dbReference type="EMBL" id="CAJHJT010000034">
    <property type="protein sequence ID" value="CAD7004336.1"/>
    <property type="molecule type" value="Genomic_DNA"/>
</dbReference>
<accession>A0A811V3B4</accession>
<evidence type="ECO:0000313" key="2">
    <source>
        <dbReference type="EMBL" id="CAD7004336.1"/>
    </source>
</evidence>
<dbReference type="Proteomes" id="UP000606786">
    <property type="component" value="Unassembled WGS sequence"/>
</dbReference>
<feature type="transmembrane region" description="Helical" evidence="1">
    <location>
        <begin position="76"/>
        <end position="97"/>
    </location>
</feature>
<organism evidence="2 3">
    <name type="scientific">Ceratitis capitata</name>
    <name type="common">Mediterranean fruit fly</name>
    <name type="synonym">Tephritis capitata</name>
    <dbReference type="NCBI Taxonomy" id="7213"/>
    <lineage>
        <taxon>Eukaryota</taxon>
        <taxon>Metazoa</taxon>
        <taxon>Ecdysozoa</taxon>
        <taxon>Arthropoda</taxon>
        <taxon>Hexapoda</taxon>
        <taxon>Insecta</taxon>
        <taxon>Pterygota</taxon>
        <taxon>Neoptera</taxon>
        <taxon>Endopterygota</taxon>
        <taxon>Diptera</taxon>
        <taxon>Brachycera</taxon>
        <taxon>Muscomorpha</taxon>
        <taxon>Tephritoidea</taxon>
        <taxon>Tephritidae</taxon>
        <taxon>Ceratitis</taxon>
        <taxon>Ceratitis</taxon>
    </lineage>
</organism>
<evidence type="ECO:0000256" key="1">
    <source>
        <dbReference type="SAM" id="Phobius"/>
    </source>
</evidence>
<keyword evidence="1" id="KW-1133">Transmembrane helix</keyword>
<keyword evidence="1" id="KW-0812">Transmembrane</keyword>
<comment type="caution">
    <text evidence="2">The sequence shown here is derived from an EMBL/GenBank/DDBJ whole genome shotgun (WGS) entry which is preliminary data.</text>
</comment>
<protein>
    <submittedName>
        <fullName evidence="2">(Mediterranean fruit fly) hypothetical protein</fullName>
    </submittedName>
</protein>
<reference evidence="2" key="1">
    <citation type="submission" date="2020-11" db="EMBL/GenBank/DDBJ databases">
        <authorList>
            <person name="Whitehead M."/>
        </authorList>
    </citation>
    <scope>NUCLEOTIDE SEQUENCE</scope>
    <source>
        <strain evidence="2">EGII</strain>
    </source>
</reference>
<proteinExistence type="predicted"/>
<sequence length="105" mass="11393">MHLLVCMYICTPVALLCALCCVTIHIMVRLVAAVGAVAVVVGALQVTSCWLATFIANSATYIHTYSQISACCRECMPPIVAAVGCWLFGCLVVWLFACWQLEIVH</sequence>
<gene>
    <name evidence="2" type="ORF">CCAP1982_LOCUS12754</name>
</gene>
<keyword evidence="1" id="KW-0472">Membrane</keyword>
<dbReference type="AlphaFoldDB" id="A0A811V3B4"/>
<keyword evidence="3" id="KW-1185">Reference proteome</keyword>
<name>A0A811V3B4_CERCA</name>